<feature type="region of interest" description="Disordered" evidence="1">
    <location>
        <begin position="1"/>
        <end position="59"/>
    </location>
</feature>
<reference evidence="2 3" key="1">
    <citation type="journal article" date="2014" name="Agronomy (Basel)">
        <title>A Draft Genome Sequence for Ensete ventricosum, the Drought-Tolerant Tree Against Hunger.</title>
        <authorList>
            <person name="Harrison J."/>
            <person name="Moore K.A."/>
            <person name="Paszkiewicz K."/>
            <person name="Jones T."/>
            <person name="Grant M."/>
            <person name="Ambacheew D."/>
            <person name="Muzemil S."/>
            <person name="Studholme D.J."/>
        </authorList>
    </citation>
    <scope>NUCLEOTIDE SEQUENCE [LARGE SCALE GENOMIC DNA]</scope>
</reference>
<accession>A0A426XPL6</accession>
<comment type="caution">
    <text evidence="2">The sequence shown here is derived from an EMBL/GenBank/DDBJ whole genome shotgun (WGS) entry which is preliminary data.</text>
</comment>
<name>A0A426XPL6_ENSVE</name>
<dbReference type="EMBL" id="AMZH03018619">
    <property type="protein sequence ID" value="RRT41391.1"/>
    <property type="molecule type" value="Genomic_DNA"/>
</dbReference>
<evidence type="ECO:0000313" key="2">
    <source>
        <dbReference type="EMBL" id="RRT41391.1"/>
    </source>
</evidence>
<evidence type="ECO:0000256" key="1">
    <source>
        <dbReference type="SAM" id="MobiDB-lite"/>
    </source>
</evidence>
<organism evidence="2 3">
    <name type="scientific">Ensete ventricosum</name>
    <name type="common">Abyssinian banana</name>
    <name type="synonym">Musa ensete</name>
    <dbReference type="NCBI Taxonomy" id="4639"/>
    <lineage>
        <taxon>Eukaryota</taxon>
        <taxon>Viridiplantae</taxon>
        <taxon>Streptophyta</taxon>
        <taxon>Embryophyta</taxon>
        <taxon>Tracheophyta</taxon>
        <taxon>Spermatophyta</taxon>
        <taxon>Magnoliopsida</taxon>
        <taxon>Liliopsida</taxon>
        <taxon>Zingiberales</taxon>
        <taxon>Musaceae</taxon>
        <taxon>Ensete</taxon>
    </lineage>
</organism>
<dbReference type="AlphaFoldDB" id="A0A426XPL6"/>
<feature type="non-terminal residue" evidence="2">
    <location>
        <position position="1"/>
    </location>
</feature>
<dbReference type="Proteomes" id="UP000287651">
    <property type="component" value="Unassembled WGS sequence"/>
</dbReference>
<protein>
    <submittedName>
        <fullName evidence="2">Uncharacterized protein</fullName>
    </submittedName>
</protein>
<evidence type="ECO:0000313" key="3">
    <source>
        <dbReference type="Proteomes" id="UP000287651"/>
    </source>
</evidence>
<proteinExistence type="predicted"/>
<gene>
    <name evidence="2" type="ORF">B296_00057871</name>
</gene>
<feature type="compositionally biased region" description="Basic and acidic residues" evidence="1">
    <location>
        <begin position="1"/>
        <end position="17"/>
    </location>
</feature>
<feature type="compositionally biased region" description="Basic residues" evidence="1">
    <location>
        <begin position="28"/>
        <end position="41"/>
    </location>
</feature>
<sequence>NEDDAVRNSPRVHREFDEGVGNLPGWHKGVHRKKTKTHRKIVGGSQKACQELEGSDDTIGPRREFARRFTEEIGKLVGNTSGDRQKKSRRLASRMSEAVKLVGWLIVAESPRTGRQTAHTWFSSG</sequence>